<accession>A0A0J6WTJ4</accession>
<gene>
    <name evidence="2" type="ORF">AB840_05950</name>
</gene>
<dbReference type="Pfam" id="PF14511">
    <property type="entry name" value="RE_EcoO109I"/>
    <property type="match status" value="1"/>
</dbReference>
<organism evidence="2 3">
    <name type="scientific">Megasphaera cerevisiae DSM 20462</name>
    <dbReference type="NCBI Taxonomy" id="1122219"/>
    <lineage>
        <taxon>Bacteria</taxon>
        <taxon>Bacillati</taxon>
        <taxon>Bacillota</taxon>
        <taxon>Negativicutes</taxon>
        <taxon>Veillonellales</taxon>
        <taxon>Veillonellaceae</taxon>
        <taxon>Megasphaera</taxon>
    </lineage>
</organism>
<proteinExistence type="predicted"/>
<sequence length="241" mass="27318">MYDEHNVKKAIGHALDTFYKTLIDKLNTIDIDLIMRRKNPYLYRAKAMHSATDIVGSVLFAFISSSEETIFGNCFFEPIAIAASGGEKALAEGLDLIIYNHSDNSVTAIAVKSGTSVYNADSKKRQEQNFIAASKLATQAKQRYEAIIGYSYGKKRLSTRGMPRIYQELAGQAFWERITGDSNFYKKLIGYMEDMPEHYALLFNEAYQKAENRMVRDFANKFCTTDGSINWDKLLEFNSGK</sequence>
<dbReference type="InterPro" id="IPR011335">
    <property type="entry name" value="Restrct_endonuc-II-like"/>
</dbReference>
<dbReference type="InParanoid" id="A0A0J6WTJ4"/>
<name>A0A0J6WTJ4_9FIRM</name>
<dbReference type="AlphaFoldDB" id="A0A0J6WTJ4"/>
<evidence type="ECO:0000313" key="2">
    <source>
        <dbReference type="EMBL" id="KMO86860.1"/>
    </source>
</evidence>
<protein>
    <recommendedName>
        <fullName evidence="1">Type II restriction endonuclease EcoO109IR domain-containing protein</fullName>
    </recommendedName>
</protein>
<dbReference type="InterPro" id="IPR032793">
    <property type="entry name" value="RE_EcoO109IR"/>
</dbReference>
<dbReference type="PATRIC" id="fig|1122219.3.peg.626"/>
<dbReference type="Proteomes" id="UP000036503">
    <property type="component" value="Unassembled WGS sequence"/>
</dbReference>
<dbReference type="REBASE" id="129170">
    <property type="entry name" value="McePAT1ORF5955P"/>
</dbReference>
<dbReference type="RefSeq" id="WP_048513921.1">
    <property type="nucleotide sequence ID" value="NZ_FUXD01000017.1"/>
</dbReference>
<evidence type="ECO:0000259" key="1">
    <source>
        <dbReference type="Pfam" id="PF14511"/>
    </source>
</evidence>
<evidence type="ECO:0000313" key="3">
    <source>
        <dbReference type="Proteomes" id="UP000036503"/>
    </source>
</evidence>
<dbReference type="SUPFAM" id="SSF52980">
    <property type="entry name" value="Restriction endonuclease-like"/>
    <property type="match status" value="1"/>
</dbReference>
<keyword evidence="3" id="KW-1185">Reference proteome</keyword>
<reference evidence="2 3" key="1">
    <citation type="submission" date="2015-06" db="EMBL/GenBank/DDBJ databases">
        <title>Draft genome sequence of beer spoilage bacterium Megasphaera cerevisiae type strain 20462.</title>
        <authorList>
            <person name="Kutumbaka K."/>
            <person name="Pasmowitz J."/>
            <person name="Mategko J."/>
            <person name="Reyes D."/>
            <person name="Friedrich A."/>
            <person name="Han S."/>
            <person name="Martens-Habbena W."/>
            <person name="Neal-McKinney J."/>
            <person name="Janagama H.K."/>
            <person name="Nadala C."/>
            <person name="Samadpour M."/>
        </authorList>
    </citation>
    <scope>NUCLEOTIDE SEQUENCE [LARGE SCALE GENOMIC DNA]</scope>
    <source>
        <strain evidence="2 3">DSM 20462</strain>
    </source>
</reference>
<dbReference type="CDD" id="cd22345">
    <property type="entry name" value="PDDEXK_nuclease"/>
    <property type="match status" value="1"/>
</dbReference>
<feature type="domain" description="Type II restriction endonuclease EcoO109IR" evidence="1">
    <location>
        <begin position="6"/>
        <end position="194"/>
    </location>
</feature>
<comment type="caution">
    <text evidence="2">The sequence shown here is derived from an EMBL/GenBank/DDBJ whole genome shotgun (WGS) entry which is preliminary data.</text>
</comment>
<dbReference type="OrthoDB" id="449755at2"/>
<dbReference type="EMBL" id="LEKT01000014">
    <property type="protein sequence ID" value="KMO86860.1"/>
    <property type="molecule type" value="Genomic_DNA"/>
</dbReference>